<keyword evidence="3" id="KW-1003">Cell membrane</keyword>
<feature type="transmembrane region" description="Helical" evidence="7">
    <location>
        <begin position="269"/>
        <end position="290"/>
    </location>
</feature>
<evidence type="ECO:0000256" key="5">
    <source>
        <dbReference type="ARBA" id="ARBA00022989"/>
    </source>
</evidence>
<keyword evidence="6 7" id="KW-0472">Membrane</keyword>
<feature type="transmembrane region" description="Helical" evidence="7">
    <location>
        <begin position="236"/>
        <end position="257"/>
    </location>
</feature>
<evidence type="ECO:0000256" key="4">
    <source>
        <dbReference type="ARBA" id="ARBA00022692"/>
    </source>
</evidence>
<evidence type="ECO:0000256" key="3">
    <source>
        <dbReference type="ARBA" id="ARBA00022475"/>
    </source>
</evidence>
<feature type="transmembrane region" description="Helical" evidence="7">
    <location>
        <begin position="120"/>
        <end position="145"/>
    </location>
</feature>
<dbReference type="Pfam" id="PF02322">
    <property type="entry name" value="Cyt_bd_oxida_II"/>
    <property type="match status" value="1"/>
</dbReference>
<evidence type="ECO:0000256" key="6">
    <source>
        <dbReference type="ARBA" id="ARBA00023136"/>
    </source>
</evidence>
<gene>
    <name evidence="8" type="ORF">RGB73_02300</name>
</gene>
<protein>
    <submittedName>
        <fullName evidence="8">Cytochrome d ubiquinol oxidase subunit II</fullName>
        <ecNumber evidence="8">1.10.3.-</ecNumber>
    </submittedName>
</protein>
<dbReference type="InterPro" id="IPR003317">
    <property type="entry name" value="Cyt-d_oxidase_su2"/>
</dbReference>
<evidence type="ECO:0000256" key="7">
    <source>
        <dbReference type="SAM" id="Phobius"/>
    </source>
</evidence>
<keyword evidence="9" id="KW-1185">Reference proteome</keyword>
<accession>A0ABY9T5U2</accession>
<evidence type="ECO:0000313" key="9">
    <source>
        <dbReference type="Proteomes" id="UP001256827"/>
    </source>
</evidence>
<proteinExistence type="inferred from homology"/>
<evidence type="ECO:0000256" key="2">
    <source>
        <dbReference type="ARBA" id="ARBA00007543"/>
    </source>
</evidence>
<evidence type="ECO:0000256" key="1">
    <source>
        <dbReference type="ARBA" id="ARBA00004651"/>
    </source>
</evidence>
<reference evidence="8 9" key="1">
    <citation type="submission" date="2023-09" db="EMBL/GenBank/DDBJ databases">
        <title>Complete Genome and Methylome dissection of Bacillus brevis NEB573 original source of BbsI restriction endonuclease.</title>
        <authorList>
            <person name="Fomenkov A."/>
            <person name="Roberts R.D."/>
        </authorList>
    </citation>
    <scope>NUCLEOTIDE SEQUENCE [LARGE SCALE GENOMIC DNA]</scope>
    <source>
        <strain evidence="8 9">NEB573</strain>
    </source>
</reference>
<dbReference type="EC" id="1.10.3.-" evidence="8"/>
<comment type="similarity">
    <text evidence="2">Belongs to the cytochrome ubiquinol oxidase subunit 2 family.</text>
</comment>
<dbReference type="EMBL" id="CP134050">
    <property type="protein sequence ID" value="WNC15227.1"/>
    <property type="molecule type" value="Genomic_DNA"/>
</dbReference>
<dbReference type="RefSeq" id="WP_310768741.1">
    <property type="nucleotide sequence ID" value="NZ_CP134050.1"/>
</dbReference>
<evidence type="ECO:0000313" key="8">
    <source>
        <dbReference type="EMBL" id="WNC15227.1"/>
    </source>
</evidence>
<feature type="transmembrane region" description="Helical" evidence="7">
    <location>
        <begin position="165"/>
        <end position="185"/>
    </location>
</feature>
<feature type="transmembrane region" description="Helical" evidence="7">
    <location>
        <begin position="310"/>
        <end position="335"/>
    </location>
</feature>
<keyword evidence="5 7" id="KW-1133">Transmembrane helix</keyword>
<feature type="transmembrane region" description="Helical" evidence="7">
    <location>
        <begin position="87"/>
        <end position="108"/>
    </location>
</feature>
<name>A0ABY9T5U2_BREBE</name>
<comment type="subcellular location">
    <subcellularLocation>
        <location evidence="1">Cell membrane</location>
        <topology evidence="1">Multi-pass membrane protein</topology>
    </subcellularLocation>
</comment>
<feature type="transmembrane region" description="Helical" evidence="7">
    <location>
        <begin position="206"/>
        <end position="224"/>
    </location>
</feature>
<dbReference type="GO" id="GO:0016491">
    <property type="term" value="F:oxidoreductase activity"/>
    <property type="evidence" value="ECO:0007669"/>
    <property type="project" value="UniProtKB-KW"/>
</dbReference>
<keyword evidence="8" id="KW-0560">Oxidoreductase</keyword>
<dbReference type="Proteomes" id="UP001256827">
    <property type="component" value="Chromosome"/>
</dbReference>
<keyword evidence="4 7" id="KW-0812">Transmembrane</keyword>
<feature type="transmembrane region" description="Helical" evidence="7">
    <location>
        <begin position="12"/>
        <end position="39"/>
    </location>
</feature>
<sequence length="345" mass="38984">MINTTDTIIAITLLWIFVVIYSVAASFDFGAGFWSMIYVNREKTKATSIANRYLSPSWEVVNVFIVLIVVALVTFFPGATFTLGTVLLIPGSLVLLLILLRSAFMVFSHLIHKYDKTLSIVSGITGILVPALLISVLPVTQGGFIQMYNGVEQLDWHAFFTSPHVYSYMGLAVSSTLFLSSLLLADYSYVAGERKAYDVYRRNATFLGPITLLMAVLTVVTMEMEARWLFDRILAYLPWLIASVLFFFASYIAVLLPPQRRLILHMPRVAVVAAVVQYLLASYAYGAARLPYIVYPQVTIESGFTHPETFHALFICYLVGFAILIPGFFYFWRLFMKDQQYVRQK</sequence>
<organism evidence="8 9">
    <name type="scientific">Brevibacillus brevis</name>
    <name type="common">Bacillus brevis</name>
    <dbReference type="NCBI Taxonomy" id="1393"/>
    <lineage>
        <taxon>Bacteria</taxon>
        <taxon>Bacillati</taxon>
        <taxon>Bacillota</taxon>
        <taxon>Bacilli</taxon>
        <taxon>Bacillales</taxon>
        <taxon>Paenibacillaceae</taxon>
        <taxon>Brevibacillus</taxon>
    </lineage>
</organism>
<feature type="transmembrane region" description="Helical" evidence="7">
    <location>
        <begin position="60"/>
        <end position="81"/>
    </location>
</feature>